<protein>
    <submittedName>
        <fullName evidence="2">Uncharacterized protein</fullName>
    </submittedName>
</protein>
<evidence type="ECO:0000313" key="2">
    <source>
        <dbReference type="EMBL" id="KAF2085812.1"/>
    </source>
</evidence>
<feature type="compositionally biased region" description="Acidic residues" evidence="1">
    <location>
        <begin position="90"/>
        <end position="150"/>
    </location>
</feature>
<organism evidence="2 3">
    <name type="scientific">Saccharata proteae CBS 121410</name>
    <dbReference type="NCBI Taxonomy" id="1314787"/>
    <lineage>
        <taxon>Eukaryota</taxon>
        <taxon>Fungi</taxon>
        <taxon>Dikarya</taxon>
        <taxon>Ascomycota</taxon>
        <taxon>Pezizomycotina</taxon>
        <taxon>Dothideomycetes</taxon>
        <taxon>Dothideomycetes incertae sedis</taxon>
        <taxon>Botryosphaeriales</taxon>
        <taxon>Saccharataceae</taxon>
        <taxon>Saccharata</taxon>
    </lineage>
</organism>
<proteinExistence type="predicted"/>
<accession>A0A9P4HSM2</accession>
<reference evidence="2" key="1">
    <citation type="journal article" date="2020" name="Stud. Mycol.">
        <title>101 Dothideomycetes genomes: a test case for predicting lifestyles and emergence of pathogens.</title>
        <authorList>
            <person name="Haridas S."/>
            <person name="Albert R."/>
            <person name="Binder M."/>
            <person name="Bloem J."/>
            <person name="Labutti K."/>
            <person name="Salamov A."/>
            <person name="Andreopoulos B."/>
            <person name="Baker S."/>
            <person name="Barry K."/>
            <person name="Bills G."/>
            <person name="Bluhm B."/>
            <person name="Cannon C."/>
            <person name="Castanera R."/>
            <person name="Culley D."/>
            <person name="Daum C."/>
            <person name="Ezra D."/>
            <person name="Gonzalez J."/>
            <person name="Henrissat B."/>
            <person name="Kuo A."/>
            <person name="Liang C."/>
            <person name="Lipzen A."/>
            <person name="Lutzoni F."/>
            <person name="Magnuson J."/>
            <person name="Mondo S."/>
            <person name="Nolan M."/>
            <person name="Ohm R."/>
            <person name="Pangilinan J."/>
            <person name="Park H.-J."/>
            <person name="Ramirez L."/>
            <person name="Alfaro M."/>
            <person name="Sun H."/>
            <person name="Tritt A."/>
            <person name="Yoshinaga Y."/>
            <person name="Zwiers L.-H."/>
            <person name="Turgeon B."/>
            <person name="Goodwin S."/>
            <person name="Spatafora J."/>
            <person name="Crous P."/>
            <person name="Grigoriev I."/>
        </authorList>
    </citation>
    <scope>NUCLEOTIDE SEQUENCE</scope>
    <source>
        <strain evidence="2">CBS 121410</strain>
    </source>
</reference>
<dbReference type="EMBL" id="ML978728">
    <property type="protein sequence ID" value="KAF2085812.1"/>
    <property type="molecule type" value="Genomic_DNA"/>
</dbReference>
<comment type="caution">
    <text evidence="2">The sequence shown here is derived from an EMBL/GenBank/DDBJ whole genome shotgun (WGS) entry which is preliminary data.</text>
</comment>
<gene>
    <name evidence="2" type="ORF">K490DRAFT_67409</name>
</gene>
<feature type="region of interest" description="Disordered" evidence="1">
    <location>
        <begin position="90"/>
        <end position="154"/>
    </location>
</feature>
<keyword evidence="3" id="KW-1185">Reference proteome</keyword>
<dbReference type="AlphaFoldDB" id="A0A9P4HSM2"/>
<sequence length="299" mass="35392">MPEAFETALRRHVERCTWRIVDGSVSGIRNYYIIDQDPDLIQEAISGVIQSMLDLYRRQLLGIENRVWHERTWNIMFQRIEDHVDQGIEDQLDDDDEDDDDEDDDDEDDDDEGDEDEDDDEYEDDGYEDEEPTPETSESEGDVPPSDDVELDGHERPIWPELSGYAALPTSPILASVTDAVRRPANRNNRRTERASDVLAPYLRLTLDEWRRRVFVNGLIHDIKMELGWIEIQKLERLRRIQAAKKRREEAERRRREERRRQEERRRAAQMTQVEHESSRDGEADVVAMRIWFPARAFR</sequence>
<feature type="compositionally biased region" description="Basic and acidic residues" evidence="1">
    <location>
        <begin position="247"/>
        <end position="267"/>
    </location>
</feature>
<dbReference type="Proteomes" id="UP000799776">
    <property type="component" value="Unassembled WGS sequence"/>
</dbReference>
<evidence type="ECO:0000313" key="3">
    <source>
        <dbReference type="Proteomes" id="UP000799776"/>
    </source>
</evidence>
<evidence type="ECO:0000256" key="1">
    <source>
        <dbReference type="SAM" id="MobiDB-lite"/>
    </source>
</evidence>
<feature type="region of interest" description="Disordered" evidence="1">
    <location>
        <begin position="246"/>
        <end position="281"/>
    </location>
</feature>
<name>A0A9P4HSM2_9PEZI</name>